<dbReference type="KEGG" id="nah:F5544_03905"/>
<feature type="transmembrane region" description="Helical" evidence="6">
    <location>
        <begin position="216"/>
        <end position="237"/>
    </location>
</feature>
<dbReference type="PANTHER" id="PTHR30028:SF0">
    <property type="entry name" value="PROTEIN ALUMINUM SENSITIVE 3"/>
    <property type="match status" value="1"/>
</dbReference>
<feature type="transmembrane region" description="Helical" evidence="6">
    <location>
        <begin position="116"/>
        <end position="140"/>
    </location>
</feature>
<dbReference type="PANTHER" id="PTHR30028">
    <property type="entry name" value="UPF0014 INNER MEMBRANE PROTEIN YBBM-RELATED"/>
    <property type="match status" value="1"/>
</dbReference>
<gene>
    <name evidence="7" type="ORF">F5544_03905</name>
</gene>
<reference evidence="7 8" key="1">
    <citation type="journal article" date="2019" name="ACS Chem. Biol.">
        <title>Identification and Mobilization of a Cryptic Antibiotic Biosynthesis Gene Locus from a Human-Pathogenic Nocardia Isolate.</title>
        <authorList>
            <person name="Herisse M."/>
            <person name="Ishida K."/>
            <person name="Porter J.L."/>
            <person name="Howden B."/>
            <person name="Hertweck C."/>
            <person name="Stinear T.P."/>
            <person name="Pidot S.J."/>
        </authorList>
    </citation>
    <scope>NUCLEOTIDE SEQUENCE [LARGE SCALE GENOMIC DNA]</scope>
    <source>
        <strain evidence="7 8">AUSMDU00012717</strain>
    </source>
</reference>
<name>A0A6G9Y624_9NOCA</name>
<evidence type="ECO:0000256" key="4">
    <source>
        <dbReference type="ARBA" id="ARBA00022989"/>
    </source>
</evidence>
<dbReference type="AlphaFoldDB" id="A0A6G9Y624"/>
<evidence type="ECO:0000313" key="7">
    <source>
        <dbReference type="EMBL" id="QIS08695.1"/>
    </source>
</evidence>
<feature type="transmembrane region" description="Helical" evidence="6">
    <location>
        <begin position="146"/>
        <end position="166"/>
    </location>
</feature>
<feature type="transmembrane region" description="Helical" evidence="6">
    <location>
        <begin position="75"/>
        <end position="104"/>
    </location>
</feature>
<keyword evidence="5 6" id="KW-0472">Membrane</keyword>
<sequence length="273" mass="27872">MNSVLRNRCLRLPSSDPIPRHGGECAVNSVATPGIALAALCTVLVAAAAAVYWFAELDSAWVPPRAAARGATQLAAVALVLAAALAHLWSSLLVLAVMFVAAVFTSARRSGSGCTAAWLALALAAGMAAVLPMMLVSGVVPIKGVALVPIGGIVLGGAMTATSLAARRALDAIEQRWGEVEAALSLGLTERDARMEVIRRTAADALLPGVDQTRTVGLVTLPGAFVGVLVASGSAYQAGAVQILVLVGLLLAQSCSVAVTIELVARTKVRRPR</sequence>
<keyword evidence="4 6" id="KW-1133">Transmembrane helix</keyword>
<dbReference type="Pfam" id="PF03649">
    <property type="entry name" value="UPF0014"/>
    <property type="match status" value="1"/>
</dbReference>
<dbReference type="InterPro" id="IPR005226">
    <property type="entry name" value="UPF0014_fam"/>
</dbReference>
<comment type="similarity">
    <text evidence="2">Belongs to the UPF0014 family.</text>
</comment>
<comment type="subcellular location">
    <subcellularLocation>
        <location evidence="1">Membrane</location>
        <topology evidence="1">Multi-pass membrane protein</topology>
    </subcellularLocation>
</comment>
<protein>
    <submittedName>
        <fullName evidence="7">ABC transporter permease</fullName>
    </submittedName>
</protein>
<feature type="transmembrane region" description="Helical" evidence="6">
    <location>
        <begin position="35"/>
        <end position="55"/>
    </location>
</feature>
<evidence type="ECO:0000256" key="5">
    <source>
        <dbReference type="ARBA" id="ARBA00023136"/>
    </source>
</evidence>
<accession>A0A6G9Y624</accession>
<dbReference type="Proteomes" id="UP000503540">
    <property type="component" value="Chromosome"/>
</dbReference>
<keyword evidence="8" id="KW-1185">Reference proteome</keyword>
<dbReference type="EMBL" id="CP046172">
    <property type="protein sequence ID" value="QIS08695.1"/>
    <property type="molecule type" value="Genomic_DNA"/>
</dbReference>
<organism evidence="7 8">
    <name type="scientific">Nocardia arthritidis</name>
    <dbReference type="NCBI Taxonomy" id="228602"/>
    <lineage>
        <taxon>Bacteria</taxon>
        <taxon>Bacillati</taxon>
        <taxon>Actinomycetota</taxon>
        <taxon>Actinomycetes</taxon>
        <taxon>Mycobacteriales</taxon>
        <taxon>Nocardiaceae</taxon>
        <taxon>Nocardia</taxon>
    </lineage>
</organism>
<dbReference type="GO" id="GO:0005886">
    <property type="term" value="C:plasma membrane"/>
    <property type="evidence" value="ECO:0007669"/>
    <property type="project" value="TreeGrafter"/>
</dbReference>
<keyword evidence="3 6" id="KW-0812">Transmembrane</keyword>
<evidence type="ECO:0000256" key="6">
    <source>
        <dbReference type="SAM" id="Phobius"/>
    </source>
</evidence>
<evidence type="ECO:0000256" key="1">
    <source>
        <dbReference type="ARBA" id="ARBA00004141"/>
    </source>
</evidence>
<evidence type="ECO:0000256" key="2">
    <source>
        <dbReference type="ARBA" id="ARBA00005268"/>
    </source>
</evidence>
<feature type="transmembrane region" description="Helical" evidence="6">
    <location>
        <begin position="243"/>
        <end position="265"/>
    </location>
</feature>
<evidence type="ECO:0000256" key="3">
    <source>
        <dbReference type="ARBA" id="ARBA00022692"/>
    </source>
</evidence>
<evidence type="ECO:0000313" key="8">
    <source>
        <dbReference type="Proteomes" id="UP000503540"/>
    </source>
</evidence>
<proteinExistence type="inferred from homology"/>